<feature type="signal peptide" evidence="1">
    <location>
        <begin position="1"/>
        <end position="20"/>
    </location>
</feature>
<dbReference type="OrthoDB" id="7984201at2759"/>
<dbReference type="GO" id="GO:0008081">
    <property type="term" value="F:phosphoric diester hydrolase activity"/>
    <property type="evidence" value="ECO:0007669"/>
    <property type="project" value="InterPro"/>
</dbReference>
<keyword evidence="3" id="KW-1185">Reference proteome</keyword>
<dbReference type="Pfam" id="PF26146">
    <property type="entry name" value="PI-PLC_X"/>
    <property type="match status" value="1"/>
</dbReference>
<evidence type="ECO:0008006" key="4">
    <source>
        <dbReference type="Google" id="ProtNLM"/>
    </source>
</evidence>
<reference evidence="2 3" key="1">
    <citation type="journal article" date="2020" name="ISME J.">
        <title>Uncovering the hidden diversity of litter-decomposition mechanisms in mushroom-forming fungi.</title>
        <authorList>
            <person name="Floudas D."/>
            <person name="Bentzer J."/>
            <person name="Ahren D."/>
            <person name="Johansson T."/>
            <person name="Persson P."/>
            <person name="Tunlid A."/>
        </authorList>
    </citation>
    <scope>NUCLEOTIDE SEQUENCE [LARGE SCALE GENOMIC DNA]</scope>
    <source>
        <strain evidence="2 3">CBS 291.85</strain>
    </source>
</reference>
<dbReference type="Proteomes" id="UP000559256">
    <property type="component" value="Unassembled WGS sequence"/>
</dbReference>
<evidence type="ECO:0000256" key="1">
    <source>
        <dbReference type="SAM" id="SignalP"/>
    </source>
</evidence>
<dbReference type="PANTHER" id="PTHR13593">
    <property type="match status" value="1"/>
</dbReference>
<gene>
    <name evidence="2" type="ORF">D9758_015588</name>
</gene>
<feature type="chain" id="PRO_5034575932" description="PLC-like phosphodiesterase" evidence="1">
    <location>
        <begin position="21"/>
        <end position="308"/>
    </location>
</feature>
<dbReference type="Gene3D" id="3.20.20.190">
    <property type="entry name" value="Phosphatidylinositol (PI) phosphodiesterase"/>
    <property type="match status" value="1"/>
</dbReference>
<evidence type="ECO:0000313" key="3">
    <source>
        <dbReference type="Proteomes" id="UP000559256"/>
    </source>
</evidence>
<dbReference type="AlphaFoldDB" id="A0A8H5FKF0"/>
<comment type="caution">
    <text evidence="2">The sequence shown here is derived from an EMBL/GenBank/DDBJ whole genome shotgun (WGS) entry which is preliminary data.</text>
</comment>
<dbReference type="InterPro" id="IPR017946">
    <property type="entry name" value="PLC-like_Pdiesterase_TIM-brl"/>
</dbReference>
<dbReference type="SUPFAM" id="SSF51695">
    <property type="entry name" value="PLC-like phosphodiesterases"/>
    <property type="match status" value="1"/>
</dbReference>
<organism evidence="2 3">
    <name type="scientific">Tetrapyrgos nigripes</name>
    <dbReference type="NCBI Taxonomy" id="182062"/>
    <lineage>
        <taxon>Eukaryota</taxon>
        <taxon>Fungi</taxon>
        <taxon>Dikarya</taxon>
        <taxon>Basidiomycota</taxon>
        <taxon>Agaricomycotina</taxon>
        <taxon>Agaricomycetes</taxon>
        <taxon>Agaricomycetidae</taxon>
        <taxon>Agaricales</taxon>
        <taxon>Marasmiineae</taxon>
        <taxon>Marasmiaceae</taxon>
        <taxon>Tetrapyrgos</taxon>
    </lineage>
</organism>
<proteinExistence type="predicted"/>
<dbReference type="EMBL" id="JAACJM010000183">
    <property type="protein sequence ID" value="KAF5339643.1"/>
    <property type="molecule type" value="Genomic_DNA"/>
</dbReference>
<dbReference type="GO" id="GO:0006629">
    <property type="term" value="P:lipid metabolic process"/>
    <property type="evidence" value="ECO:0007669"/>
    <property type="project" value="InterPro"/>
</dbReference>
<protein>
    <recommendedName>
        <fullName evidence="4">PLC-like phosphodiesterase</fullName>
    </recommendedName>
</protein>
<dbReference type="PANTHER" id="PTHR13593:SF140">
    <property type="entry name" value="PLC-LIKE PHOSPHODIESTERASE"/>
    <property type="match status" value="1"/>
</dbReference>
<evidence type="ECO:0000313" key="2">
    <source>
        <dbReference type="EMBL" id="KAF5339643.1"/>
    </source>
</evidence>
<name>A0A8H5FKF0_9AGAR</name>
<dbReference type="InterPro" id="IPR051057">
    <property type="entry name" value="PI-PLC_domain"/>
</dbReference>
<accession>A0A8H5FKF0</accession>
<sequence length="308" mass="33424">MFRVAFQIALALSAISGALGAALPRKRATICNGRAELCSRPYGNTTFLGSHDSAFFSENPFALARDQEVDIPSQLSLGVRFLQSQAHEKDGELHFCHTSCVCRILFDGGLVVDYLSQVKTFLDANPNEVLTLLFTNPEGLSLTDTWKPAFDSSGVTPFTYVPPQQPMKRSKWPTLGELIDSGRRVIVFMDAGADGSVDFILPEFPMLWEPPFDSTDSSFPCSVDRIEGPLSTQDHLSMLNHNLDIDLFDTGILISDRGHAPTTNGITSIFANANGCAPLAGGLAPNFVMLDYANVGQGKTAVDRLNGF</sequence>
<keyword evidence="1" id="KW-0732">Signal</keyword>